<dbReference type="EMBL" id="VXLC01000004">
    <property type="protein sequence ID" value="KAA8887843.1"/>
    <property type="molecule type" value="Genomic_DNA"/>
</dbReference>
<dbReference type="OrthoDB" id="4559199at2"/>
<sequence>MTSTRIAAARGATAAALIFAGLFGTSIPAFAGPFDSGSAIPSAPGDRGPFEFEYQCLARGNQGVEHGEWPDYDCVGSYGAWQLIPRY</sequence>
<feature type="signal peptide" evidence="1">
    <location>
        <begin position="1"/>
        <end position="31"/>
    </location>
</feature>
<keyword evidence="1" id="KW-0732">Signal</keyword>
<feature type="chain" id="PRO_5024269872" evidence="1">
    <location>
        <begin position="32"/>
        <end position="87"/>
    </location>
</feature>
<name>A0A5N0EFV3_9NOCA</name>
<gene>
    <name evidence="2" type="ORF">F3087_12105</name>
</gene>
<dbReference type="RefSeq" id="WP_150402019.1">
    <property type="nucleotide sequence ID" value="NZ_VXLC01000004.1"/>
</dbReference>
<dbReference type="AlphaFoldDB" id="A0A5N0EFV3"/>
<keyword evidence="3" id="KW-1185">Reference proteome</keyword>
<comment type="caution">
    <text evidence="2">The sequence shown here is derived from an EMBL/GenBank/DDBJ whole genome shotgun (WGS) entry which is preliminary data.</text>
</comment>
<evidence type="ECO:0000256" key="1">
    <source>
        <dbReference type="SAM" id="SignalP"/>
    </source>
</evidence>
<reference evidence="2 3" key="1">
    <citation type="submission" date="2019-09" db="EMBL/GenBank/DDBJ databases">
        <authorList>
            <person name="Wang X."/>
        </authorList>
    </citation>
    <scope>NUCLEOTIDE SEQUENCE [LARGE SCALE GENOMIC DNA]</scope>
    <source>
        <strain evidence="2 3">CICC 11023</strain>
    </source>
</reference>
<evidence type="ECO:0000313" key="3">
    <source>
        <dbReference type="Proteomes" id="UP000323876"/>
    </source>
</evidence>
<organism evidence="2 3">
    <name type="scientific">Nocardia colli</name>
    <dbReference type="NCBI Taxonomy" id="2545717"/>
    <lineage>
        <taxon>Bacteria</taxon>
        <taxon>Bacillati</taxon>
        <taxon>Actinomycetota</taxon>
        <taxon>Actinomycetes</taxon>
        <taxon>Mycobacteriales</taxon>
        <taxon>Nocardiaceae</taxon>
        <taxon>Nocardia</taxon>
    </lineage>
</organism>
<evidence type="ECO:0000313" key="2">
    <source>
        <dbReference type="EMBL" id="KAA8887843.1"/>
    </source>
</evidence>
<protein>
    <submittedName>
        <fullName evidence="2">Uncharacterized protein</fullName>
    </submittedName>
</protein>
<proteinExistence type="predicted"/>
<accession>A0A5N0EFV3</accession>
<dbReference type="Proteomes" id="UP000323876">
    <property type="component" value="Unassembled WGS sequence"/>
</dbReference>